<dbReference type="SUPFAM" id="SSF56935">
    <property type="entry name" value="Porins"/>
    <property type="match status" value="1"/>
</dbReference>
<proteinExistence type="predicted"/>
<dbReference type="Gene3D" id="1.25.40.10">
    <property type="entry name" value="Tetratricopeptide repeat domain"/>
    <property type="match status" value="1"/>
</dbReference>
<name>A0A2T6C6H1_9FLAO</name>
<organism evidence="2 3">
    <name type="scientific">Kordia periserrulae</name>
    <dbReference type="NCBI Taxonomy" id="701523"/>
    <lineage>
        <taxon>Bacteria</taxon>
        <taxon>Pseudomonadati</taxon>
        <taxon>Bacteroidota</taxon>
        <taxon>Flavobacteriia</taxon>
        <taxon>Flavobacteriales</taxon>
        <taxon>Flavobacteriaceae</taxon>
        <taxon>Kordia</taxon>
    </lineage>
</organism>
<feature type="repeat" description="TPR" evidence="1">
    <location>
        <begin position="487"/>
        <end position="520"/>
    </location>
</feature>
<dbReference type="InterPro" id="IPR011990">
    <property type="entry name" value="TPR-like_helical_dom_sf"/>
</dbReference>
<dbReference type="AlphaFoldDB" id="A0A2T6C6H1"/>
<evidence type="ECO:0000256" key="1">
    <source>
        <dbReference type="PROSITE-ProRule" id="PRU00339"/>
    </source>
</evidence>
<accession>A0A2T6C6H1</accession>
<dbReference type="Proteomes" id="UP000244090">
    <property type="component" value="Unassembled WGS sequence"/>
</dbReference>
<reference evidence="2 3" key="1">
    <citation type="submission" date="2018-04" db="EMBL/GenBank/DDBJ databases">
        <title>Genomic Encyclopedia of Archaeal and Bacterial Type Strains, Phase II (KMG-II): from individual species to whole genera.</title>
        <authorList>
            <person name="Goeker M."/>
        </authorList>
    </citation>
    <scope>NUCLEOTIDE SEQUENCE [LARGE SCALE GENOMIC DNA]</scope>
    <source>
        <strain evidence="2 3">DSM 25731</strain>
    </source>
</reference>
<dbReference type="GO" id="GO:0004180">
    <property type="term" value="F:carboxypeptidase activity"/>
    <property type="evidence" value="ECO:0007669"/>
    <property type="project" value="UniProtKB-KW"/>
</dbReference>
<dbReference type="InterPro" id="IPR037066">
    <property type="entry name" value="Plug_dom_sf"/>
</dbReference>
<comment type="caution">
    <text evidence="2">The sequence shown here is derived from an EMBL/GenBank/DDBJ whole genome shotgun (WGS) entry which is preliminary data.</text>
</comment>
<dbReference type="PROSITE" id="PS50005">
    <property type="entry name" value="TPR"/>
    <property type="match status" value="2"/>
</dbReference>
<evidence type="ECO:0000313" key="3">
    <source>
        <dbReference type="Proteomes" id="UP000244090"/>
    </source>
</evidence>
<keyword evidence="2" id="KW-0121">Carboxypeptidase</keyword>
<dbReference type="SUPFAM" id="SSF48452">
    <property type="entry name" value="TPR-like"/>
    <property type="match status" value="1"/>
</dbReference>
<dbReference type="EMBL" id="QBKT01000001">
    <property type="protein sequence ID" value="PTX63934.1"/>
    <property type="molecule type" value="Genomic_DNA"/>
</dbReference>
<dbReference type="InterPro" id="IPR008969">
    <property type="entry name" value="CarboxyPept-like_regulatory"/>
</dbReference>
<sequence>MSVELRLGKPSAMKKITTTFILFLFTIAAFAQYEITIDAYILDTETKEPIPYVNVEFLDKDIKAVTDASGKFTMSFDEGWVRENDRFQLLANGYKTVTTEMSKLKKYLSVSDKIYLRANDNIVKKNKLKGTVSTQKNLSIQNATVRIKNSFTVAHTDFDGVFSISAKVGDTLVVSYLGMDAKEVVIRNRNPLDIVLNPNTELLNPVTLKGKKKEKKPQFVDTGFGKVTLDSFGSSTIISSEDIGPQHIYTSDVLRGSVAGLFVYNGGTNTVPRYSISPRRSLTSGNFTPIDSDSQTLMLLRGESVQVYYDGFPFRGSLDDIELRTIDNIVILKSIESTILYGGKPTILITSKNRFLKKDANGTIVNTALATNNDYKERIPLIYNVDEKPMYILELESAKTYAEAIEIFKKQQQNANRNTIPYYLDTAEYFKRWGKDKALGILQNIEVLAEENPKALKSLAYKLEEMGEFEKAKEVYQRIAVLLPNASQSYRDLALAYKRAGNYQESLDLYIKMLTDSFENIDFSGLEKPLLSEMQQLLRRHRVELDYKDIPSNLLKATFKYDVRLVLEWNRPDAKFEFQFVNPSQKFYTWEHTLSAKKDRLIDEVKNGYHMEEFIIDDTNNTGEWIVNIKSLEEEDNSNPTYLKYTVYTNYGAPNQERSIKVVKLYKHQQKVTLDKINYQSNTSSSLQR</sequence>
<feature type="repeat" description="TPR" evidence="1">
    <location>
        <begin position="453"/>
        <end position="486"/>
    </location>
</feature>
<keyword evidence="1" id="KW-0802">TPR repeat</keyword>
<dbReference type="Gene3D" id="2.170.130.10">
    <property type="entry name" value="TonB-dependent receptor, plug domain"/>
    <property type="match status" value="1"/>
</dbReference>
<dbReference type="SUPFAM" id="SSF49464">
    <property type="entry name" value="Carboxypeptidase regulatory domain-like"/>
    <property type="match status" value="2"/>
</dbReference>
<keyword evidence="2" id="KW-0378">Hydrolase</keyword>
<keyword evidence="3" id="KW-1185">Reference proteome</keyword>
<gene>
    <name evidence="2" type="ORF">C8N46_101544</name>
</gene>
<dbReference type="Pfam" id="PF13715">
    <property type="entry name" value="CarbopepD_reg_2"/>
    <property type="match status" value="1"/>
</dbReference>
<keyword evidence="2" id="KW-0645">Protease</keyword>
<dbReference type="InterPro" id="IPR019734">
    <property type="entry name" value="TPR_rpt"/>
</dbReference>
<protein>
    <submittedName>
        <fullName evidence="2">Carboxypeptidase-like protein</fullName>
    </submittedName>
</protein>
<evidence type="ECO:0000313" key="2">
    <source>
        <dbReference type="EMBL" id="PTX63934.1"/>
    </source>
</evidence>